<dbReference type="InterPro" id="IPR023393">
    <property type="entry name" value="START-like_dom_sf"/>
</dbReference>
<evidence type="ECO:0000313" key="4">
    <source>
        <dbReference type="Proteomes" id="UP000659698"/>
    </source>
</evidence>
<sequence length="150" mass="16597">MENTTIKKEIAIKAPRARVWEVLLNDEFNRVWLAAFSEGSHAVTDWKLGSKVIYQDASACGMVGMIVQHTPPEVLSVEYEGLLVNGEEDTQSDDAKAVQGGLETYQLLPMASGTQLLIESDMSPEYFDMMSAAWDVALLKIKELSEVSLN</sequence>
<keyword evidence="4" id="KW-1185">Reference proteome</keyword>
<gene>
    <name evidence="3" type="ORF">H7U12_21410</name>
</gene>
<dbReference type="EMBL" id="JACOAF010000058">
    <property type="protein sequence ID" value="MBC3542256.1"/>
    <property type="molecule type" value="Genomic_DNA"/>
</dbReference>
<organism evidence="3 4">
    <name type="scientific">Rufibacter sediminis</name>
    <dbReference type="NCBI Taxonomy" id="2762756"/>
    <lineage>
        <taxon>Bacteria</taxon>
        <taxon>Pseudomonadati</taxon>
        <taxon>Bacteroidota</taxon>
        <taxon>Cytophagia</taxon>
        <taxon>Cytophagales</taxon>
        <taxon>Hymenobacteraceae</taxon>
        <taxon>Rufibacter</taxon>
    </lineage>
</organism>
<comment type="similarity">
    <text evidence="1">Belongs to the AHA1 family.</text>
</comment>
<dbReference type="Gene3D" id="3.30.530.20">
    <property type="match status" value="1"/>
</dbReference>
<dbReference type="InterPro" id="IPR013538">
    <property type="entry name" value="ASHA1/2-like_C"/>
</dbReference>
<evidence type="ECO:0000313" key="3">
    <source>
        <dbReference type="EMBL" id="MBC3542256.1"/>
    </source>
</evidence>
<reference evidence="3 4" key="1">
    <citation type="journal article" date="2019" name="Int. J. Syst. Evol. Microbiol.">
        <title>Rufibacter sediminis sp. nov., isolated from freshwater lake sediment.</title>
        <authorList>
            <person name="Qu J.H."/>
            <person name="Zhang L.J."/>
            <person name="Fu Y.H."/>
            <person name="Li H.F."/>
        </authorList>
    </citation>
    <scope>NUCLEOTIDE SEQUENCE [LARGE SCALE GENOMIC DNA]</scope>
    <source>
        <strain evidence="3 4">H-1</strain>
    </source>
</reference>
<dbReference type="Pfam" id="PF08327">
    <property type="entry name" value="AHSA1"/>
    <property type="match status" value="1"/>
</dbReference>
<comment type="caution">
    <text evidence="3">The sequence shown here is derived from an EMBL/GenBank/DDBJ whole genome shotgun (WGS) entry which is preliminary data.</text>
</comment>
<evidence type="ECO:0000259" key="2">
    <source>
        <dbReference type="Pfam" id="PF08327"/>
    </source>
</evidence>
<dbReference type="RefSeq" id="WP_186641964.1">
    <property type="nucleotide sequence ID" value="NZ_JACOAF010000058.1"/>
</dbReference>
<protein>
    <submittedName>
        <fullName evidence="3">SRPBCC domain-containing protein</fullName>
    </submittedName>
</protein>
<proteinExistence type="inferred from homology"/>
<name>A0ABR6W0K3_9BACT</name>
<evidence type="ECO:0000256" key="1">
    <source>
        <dbReference type="ARBA" id="ARBA00006817"/>
    </source>
</evidence>
<feature type="domain" description="Activator of Hsp90 ATPase homologue 1/2-like C-terminal" evidence="2">
    <location>
        <begin position="13"/>
        <end position="80"/>
    </location>
</feature>
<dbReference type="SUPFAM" id="SSF55961">
    <property type="entry name" value="Bet v1-like"/>
    <property type="match status" value="1"/>
</dbReference>
<accession>A0ABR6W0K3</accession>
<dbReference type="Proteomes" id="UP000659698">
    <property type="component" value="Unassembled WGS sequence"/>
</dbReference>